<organism evidence="8 9">
    <name type="scientific">Haloarcula salina</name>
    <dbReference type="NCBI Taxonomy" id="1429914"/>
    <lineage>
        <taxon>Archaea</taxon>
        <taxon>Methanobacteriati</taxon>
        <taxon>Methanobacteriota</taxon>
        <taxon>Stenosarchaea group</taxon>
        <taxon>Halobacteria</taxon>
        <taxon>Halobacteriales</taxon>
        <taxon>Haloarculaceae</taxon>
        <taxon>Haloarcula</taxon>
    </lineage>
</organism>
<keyword evidence="3 6" id="KW-0812">Transmembrane</keyword>
<dbReference type="Pfam" id="PF09335">
    <property type="entry name" value="VTT_dom"/>
    <property type="match status" value="1"/>
</dbReference>
<evidence type="ECO:0000313" key="8">
    <source>
        <dbReference type="EMBL" id="MBV0902524.1"/>
    </source>
</evidence>
<feature type="transmembrane region" description="Helical" evidence="6">
    <location>
        <begin position="103"/>
        <end position="123"/>
    </location>
</feature>
<proteinExistence type="predicted"/>
<feature type="transmembrane region" description="Helical" evidence="6">
    <location>
        <begin position="180"/>
        <end position="198"/>
    </location>
</feature>
<evidence type="ECO:0000259" key="7">
    <source>
        <dbReference type="Pfam" id="PF09335"/>
    </source>
</evidence>
<dbReference type="PANTHER" id="PTHR12677">
    <property type="entry name" value="GOLGI APPARATUS MEMBRANE PROTEIN TVP38-RELATED"/>
    <property type="match status" value="1"/>
</dbReference>
<evidence type="ECO:0000313" key="9">
    <source>
        <dbReference type="Proteomes" id="UP001166304"/>
    </source>
</evidence>
<dbReference type="Proteomes" id="UP001166304">
    <property type="component" value="Unassembled WGS sequence"/>
</dbReference>
<reference evidence="8" key="1">
    <citation type="submission" date="2021-06" db="EMBL/GenBank/DDBJ databases">
        <title>New haloarchaea isolates fom saline soil.</title>
        <authorList>
            <person name="Duran-Viseras A."/>
            <person name="Sanchez-Porro C.S."/>
            <person name="Ventosa A."/>
        </authorList>
    </citation>
    <scope>NUCLEOTIDE SEQUENCE</scope>
    <source>
        <strain evidence="8">JCM 18369</strain>
    </source>
</reference>
<dbReference type="AlphaFoldDB" id="A0AA41G2Q6"/>
<gene>
    <name evidence="8" type="ORF">KTS37_12060</name>
</gene>
<accession>A0AA41G2Q6</accession>
<comment type="subcellular location">
    <subcellularLocation>
        <location evidence="1">Cell membrane</location>
        <topology evidence="1">Multi-pass membrane protein</topology>
    </subcellularLocation>
</comment>
<keyword evidence="5 6" id="KW-0472">Membrane</keyword>
<keyword evidence="2" id="KW-1003">Cell membrane</keyword>
<name>A0AA41G2Q6_9EURY</name>
<dbReference type="PANTHER" id="PTHR12677:SF59">
    <property type="entry name" value="GOLGI APPARATUS MEMBRANE PROTEIN TVP38-RELATED"/>
    <property type="match status" value="1"/>
</dbReference>
<dbReference type="GO" id="GO:0005886">
    <property type="term" value="C:plasma membrane"/>
    <property type="evidence" value="ECO:0007669"/>
    <property type="project" value="UniProtKB-SubCell"/>
</dbReference>
<protein>
    <submittedName>
        <fullName evidence="8">TVP38/TMEM64 family protein</fullName>
    </submittedName>
</protein>
<feature type="transmembrane region" description="Helical" evidence="6">
    <location>
        <begin position="210"/>
        <end position="227"/>
    </location>
</feature>
<evidence type="ECO:0000256" key="6">
    <source>
        <dbReference type="SAM" id="Phobius"/>
    </source>
</evidence>
<dbReference type="EMBL" id="JAHQXE010000003">
    <property type="protein sequence ID" value="MBV0902524.1"/>
    <property type="molecule type" value="Genomic_DNA"/>
</dbReference>
<comment type="caution">
    <text evidence="8">The sequence shown here is derived from an EMBL/GenBank/DDBJ whole genome shotgun (WGS) entry which is preliminary data.</text>
</comment>
<dbReference type="InterPro" id="IPR015414">
    <property type="entry name" value="TMEM64"/>
</dbReference>
<feature type="transmembrane region" description="Helical" evidence="6">
    <location>
        <begin position="24"/>
        <end position="47"/>
    </location>
</feature>
<evidence type="ECO:0000256" key="2">
    <source>
        <dbReference type="ARBA" id="ARBA00022475"/>
    </source>
</evidence>
<keyword evidence="4 6" id="KW-1133">Transmembrane helix</keyword>
<evidence type="ECO:0000256" key="5">
    <source>
        <dbReference type="ARBA" id="ARBA00023136"/>
    </source>
</evidence>
<evidence type="ECO:0000256" key="3">
    <source>
        <dbReference type="ARBA" id="ARBA00022692"/>
    </source>
</evidence>
<sequence length="242" mass="25710">MSPAESSDGEPTRFFRSTAARRDAVVRATGALALFVALGVGLHAAVPRLFDPTWLRRQVAAFGAFAPLAFVALQVAQVLLAPIPGQVLGGVGGYLFGVVDGTLYSLLGVTLGSTAAFSLARRFGRPYVERVMRPEALARWDRFLERNGLVGLFVLFLLPTFPDDLLCFVAGLSDLRLRTFLALVVVGRTPSFFAAAYAGQSLAGGRVASFALVVAALAALSVVVYLLRDRLVSLLADPEPGE</sequence>
<feature type="transmembrane region" description="Helical" evidence="6">
    <location>
        <begin position="143"/>
        <end position="160"/>
    </location>
</feature>
<feature type="domain" description="VTT" evidence="7">
    <location>
        <begin position="83"/>
        <end position="200"/>
    </location>
</feature>
<dbReference type="InterPro" id="IPR032816">
    <property type="entry name" value="VTT_dom"/>
</dbReference>
<dbReference type="RefSeq" id="WP_162413326.1">
    <property type="nucleotide sequence ID" value="NZ_JAHQXE010000003.1"/>
</dbReference>
<keyword evidence="9" id="KW-1185">Reference proteome</keyword>
<feature type="transmembrane region" description="Helical" evidence="6">
    <location>
        <begin position="59"/>
        <end position="83"/>
    </location>
</feature>
<evidence type="ECO:0000256" key="4">
    <source>
        <dbReference type="ARBA" id="ARBA00022989"/>
    </source>
</evidence>
<evidence type="ECO:0000256" key="1">
    <source>
        <dbReference type="ARBA" id="ARBA00004651"/>
    </source>
</evidence>